<evidence type="ECO:0000256" key="1">
    <source>
        <dbReference type="ARBA" id="ARBA00009018"/>
    </source>
</evidence>
<keyword evidence="5" id="KW-0808">Transferase</keyword>
<dbReference type="PROSITE" id="PS51219">
    <property type="entry name" value="DPCK"/>
    <property type="match status" value="1"/>
</dbReference>
<evidence type="ECO:0000256" key="4">
    <source>
        <dbReference type="ARBA" id="ARBA00022993"/>
    </source>
</evidence>
<dbReference type="Gene3D" id="3.40.50.300">
    <property type="entry name" value="P-loop containing nucleotide triphosphate hydrolases"/>
    <property type="match status" value="1"/>
</dbReference>
<dbReference type="Proteomes" id="UP000199150">
    <property type="component" value="Unassembled WGS sequence"/>
</dbReference>
<evidence type="ECO:0000256" key="3">
    <source>
        <dbReference type="ARBA" id="ARBA00022840"/>
    </source>
</evidence>
<dbReference type="UniPathway" id="UPA00241">
    <property type="reaction ID" value="UER00356"/>
</dbReference>
<keyword evidence="5 7" id="KW-0418">Kinase</keyword>
<dbReference type="PANTHER" id="PTHR10695">
    <property type="entry name" value="DEPHOSPHO-COA KINASE-RELATED"/>
    <property type="match status" value="1"/>
</dbReference>
<dbReference type="OrthoDB" id="9812943at2"/>
<keyword evidence="2 5" id="KW-0547">Nucleotide-binding</keyword>
<keyword evidence="3 5" id="KW-0067">ATP-binding</keyword>
<comment type="subcellular location">
    <subcellularLocation>
        <location evidence="5">Cytoplasm</location>
    </subcellularLocation>
</comment>
<gene>
    <name evidence="5" type="primary">coaE</name>
    <name evidence="7" type="ORF">SAMN02927928_3107</name>
</gene>
<dbReference type="NCBIfam" id="TIGR00152">
    <property type="entry name" value="dephospho-CoA kinase"/>
    <property type="match status" value="1"/>
</dbReference>
<accession>A0A1G4T0T3</accession>
<reference evidence="8" key="1">
    <citation type="submission" date="2016-10" db="EMBL/GenBank/DDBJ databases">
        <authorList>
            <person name="Varghese N."/>
            <person name="Submissions S."/>
        </authorList>
    </citation>
    <scope>NUCLEOTIDE SEQUENCE [LARGE SCALE GENOMIC DNA]</scope>
    <source>
        <strain evidence="8">CGMCC 1.3431</strain>
    </source>
</reference>
<dbReference type="STRING" id="260084.SAMN02927928_3107"/>
<sequence length="199" mass="21209">MITLGLTGSIGMGKSTIAAMFADEGVPVWDADLAVHRLYAESEPLKTKLVEAFGDILTDGVVDRVKLSAALKGEAASFEKLDAIVHPATVADRNHFLAEHADAPLVVADIPLLYETGAEASLDKVVVVSAPADVQAARVLARAGMTEAKFEAILARQMPDAEKRARADFIIDTSKSLDDCRDAVRLLIEKLTSLQDTPA</sequence>
<evidence type="ECO:0000256" key="6">
    <source>
        <dbReference type="NCBIfam" id="TIGR00152"/>
    </source>
</evidence>
<dbReference type="InterPro" id="IPR027417">
    <property type="entry name" value="P-loop_NTPase"/>
</dbReference>
<dbReference type="EMBL" id="FMTS01000006">
    <property type="protein sequence ID" value="SCW75008.1"/>
    <property type="molecule type" value="Genomic_DNA"/>
</dbReference>
<dbReference type="Pfam" id="PF01121">
    <property type="entry name" value="CoaE"/>
    <property type="match status" value="1"/>
</dbReference>
<dbReference type="AlphaFoldDB" id="A0A1G4T0T3"/>
<dbReference type="InterPro" id="IPR001977">
    <property type="entry name" value="Depp_CoAkinase"/>
</dbReference>
<dbReference type="GO" id="GO:0004140">
    <property type="term" value="F:dephospho-CoA kinase activity"/>
    <property type="evidence" value="ECO:0007669"/>
    <property type="project" value="UniProtKB-UniRule"/>
</dbReference>
<dbReference type="CDD" id="cd02022">
    <property type="entry name" value="DPCK"/>
    <property type="match status" value="1"/>
</dbReference>
<dbReference type="PANTHER" id="PTHR10695:SF46">
    <property type="entry name" value="BIFUNCTIONAL COENZYME A SYNTHASE-RELATED"/>
    <property type="match status" value="1"/>
</dbReference>
<feature type="binding site" evidence="5">
    <location>
        <begin position="11"/>
        <end position="16"/>
    </location>
    <ligand>
        <name>ATP</name>
        <dbReference type="ChEBI" id="CHEBI:30616"/>
    </ligand>
</feature>
<name>A0A1G4T0T3_9CAUL</name>
<dbReference type="GO" id="GO:0005737">
    <property type="term" value="C:cytoplasm"/>
    <property type="evidence" value="ECO:0007669"/>
    <property type="project" value="UniProtKB-SubCell"/>
</dbReference>
<evidence type="ECO:0000256" key="2">
    <source>
        <dbReference type="ARBA" id="ARBA00022741"/>
    </source>
</evidence>
<protein>
    <recommendedName>
        <fullName evidence="5 6">Dephospho-CoA kinase</fullName>
        <ecNumber evidence="5 6">2.7.1.24</ecNumber>
    </recommendedName>
    <alternativeName>
        <fullName evidence="5">Dephosphocoenzyme A kinase</fullName>
    </alternativeName>
</protein>
<dbReference type="RefSeq" id="WP_090649851.1">
    <property type="nucleotide sequence ID" value="NZ_CBCRYE010000005.1"/>
</dbReference>
<proteinExistence type="inferred from homology"/>
<dbReference type="HAMAP" id="MF_00376">
    <property type="entry name" value="Dephospho_CoA_kinase"/>
    <property type="match status" value="1"/>
</dbReference>
<comment type="pathway">
    <text evidence="5">Cofactor biosynthesis; coenzyme A biosynthesis; CoA from (R)-pantothenate: step 5/5.</text>
</comment>
<comment type="similarity">
    <text evidence="1 5">Belongs to the CoaE family.</text>
</comment>
<keyword evidence="4 5" id="KW-0173">Coenzyme A biosynthesis</keyword>
<keyword evidence="5" id="KW-0963">Cytoplasm</keyword>
<evidence type="ECO:0000313" key="7">
    <source>
        <dbReference type="EMBL" id="SCW75008.1"/>
    </source>
</evidence>
<dbReference type="SUPFAM" id="SSF52540">
    <property type="entry name" value="P-loop containing nucleoside triphosphate hydrolases"/>
    <property type="match status" value="1"/>
</dbReference>
<dbReference type="EC" id="2.7.1.24" evidence="5 6"/>
<organism evidence="7 8">
    <name type="scientific">Asticcacaulis taihuensis</name>
    <dbReference type="NCBI Taxonomy" id="260084"/>
    <lineage>
        <taxon>Bacteria</taxon>
        <taxon>Pseudomonadati</taxon>
        <taxon>Pseudomonadota</taxon>
        <taxon>Alphaproteobacteria</taxon>
        <taxon>Caulobacterales</taxon>
        <taxon>Caulobacteraceae</taxon>
        <taxon>Asticcacaulis</taxon>
    </lineage>
</organism>
<dbReference type="GO" id="GO:0015937">
    <property type="term" value="P:coenzyme A biosynthetic process"/>
    <property type="evidence" value="ECO:0007669"/>
    <property type="project" value="UniProtKB-UniRule"/>
</dbReference>
<keyword evidence="8" id="KW-1185">Reference proteome</keyword>
<comment type="catalytic activity">
    <reaction evidence="5">
        <text>3'-dephospho-CoA + ATP = ADP + CoA + H(+)</text>
        <dbReference type="Rhea" id="RHEA:18245"/>
        <dbReference type="ChEBI" id="CHEBI:15378"/>
        <dbReference type="ChEBI" id="CHEBI:30616"/>
        <dbReference type="ChEBI" id="CHEBI:57287"/>
        <dbReference type="ChEBI" id="CHEBI:57328"/>
        <dbReference type="ChEBI" id="CHEBI:456216"/>
        <dbReference type="EC" id="2.7.1.24"/>
    </reaction>
</comment>
<dbReference type="GO" id="GO:0005524">
    <property type="term" value="F:ATP binding"/>
    <property type="evidence" value="ECO:0007669"/>
    <property type="project" value="UniProtKB-UniRule"/>
</dbReference>
<evidence type="ECO:0000256" key="5">
    <source>
        <dbReference type="HAMAP-Rule" id="MF_00376"/>
    </source>
</evidence>
<evidence type="ECO:0000313" key="8">
    <source>
        <dbReference type="Proteomes" id="UP000199150"/>
    </source>
</evidence>
<comment type="function">
    <text evidence="5">Catalyzes the phosphorylation of the 3'-hydroxyl group of dephosphocoenzyme A to form coenzyme A.</text>
</comment>